<evidence type="ECO:0000313" key="2">
    <source>
        <dbReference type="Proteomes" id="UP000823388"/>
    </source>
</evidence>
<dbReference type="EMBL" id="CM029049">
    <property type="protein sequence ID" value="KAG2574491.1"/>
    <property type="molecule type" value="Genomic_DNA"/>
</dbReference>
<name>A0A8T0QHL7_PANVG</name>
<accession>A0A8T0QHL7</accession>
<keyword evidence="2" id="KW-1185">Reference proteome</keyword>
<gene>
    <name evidence="1" type="ORF">PVAP13_7KG330500</name>
</gene>
<sequence>MQRGGRWWSETLSSVKTTLLSSHWLSSATTVIGIVVYTVHAHDPKQAGCNGKLPVLFLSATATARLARKPPIGFDEFYAFFAVLHFWYRTNYVELGYILFALELIFPFASSA</sequence>
<protein>
    <submittedName>
        <fullName evidence="1">Uncharacterized protein</fullName>
    </submittedName>
</protein>
<reference evidence="1" key="1">
    <citation type="submission" date="2020-05" db="EMBL/GenBank/DDBJ databases">
        <title>WGS assembly of Panicum virgatum.</title>
        <authorList>
            <person name="Lovell J.T."/>
            <person name="Jenkins J."/>
            <person name="Shu S."/>
            <person name="Juenger T.E."/>
            <person name="Schmutz J."/>
        </authorList>
    </citation>
    <scope>NUCLEOTIDE SEQUENCE</scope>
    <source>
        <strain evidence="1">AP13</strain>
    </source>
</reference>
<proteinExistence type="predicted"/>
<dbReference type="Proteomes" id="UP000823388">
    <property type="component" value="Chromosome 7K"/>
</dbReference>
<evidence type="ECO:0000313" key="1">
    <source>
        <dbReference type="EMBL" id="KAG2574491.1"/>
    </source>
</evidence>
<organism evidence="1 2">
    <name type="scientific">Panicum virgatum</name>
    <name type="common">Blackwell switchgrass</name>
    <dbReference type="NCBI Taxonomy" id="38727"/>
    <lineage>
        <taxon>Eukaryota</taxon>
        <taxon>Viridiplantae</taxon>
        <taxon>Streptophyta</taxon>
        <taxon>Embryophyta</taxon>
        <taxon>Tracheophyta</taxon>
        <taxon>Spermatophyta</taxon>
        <taxon>Magnoliopsida</taxon>
        <taxon>Liliopsida</taxon>
        <taxon>Poales</taxon>
        <taxon>Poaceae</taxon>
        <taxon>PACMAD clade</taxon>
        <taxon>Panicoideae</taxon>
        <taxon>Panicodae</taxon>
        <taxon>Paniceae</taxon>
        <taxon>Panicinae</taxon>
        <taxon>Panicum</taxon>
        <taxon>Panicum sect. Hiantes</taxon>
    </lineage>
</organism>
<dbReference type="AlphaFoldDB" id="A0A8T0QHL7"/>
<comment type="caution">
    <text evidence="1">The sequence shown here is derived from an EMBL/GenBank/DDBJ whole genome shotgun (WGS) entry which is preliminary data.</text>
</comment>